<evidence type="ECO:0000313" key="3">
    <source>
        <dbReference type="EMBL" id="MBG6141653.1"/>
    </source>
</evidence>
<protein>
    <submittedName>
        <fullName evidence="3">Uncharacterized protein</fullName>
    </submittedName>
</protein>
<feature type="chain" id="PRO_5035149579" evidence="2">
    <location>
        <begin position="28"/>
        <end position="167"/>
    </location>
</feature>
<dbReference type="EMBL" id="JADOUF010000001">
    <property type="protein sequence ID" value="MBG6141653.1"/>
    <property type="molecule type" value="Genomic_DNA"/>
</dbReference>
<accession>A0A8J7GQV2</accession>
<dbReference type="Proteomes" id="UP000622552">
    <property type="component" value="Unassembled WGS sequence"/>
</dbReference>
<keyword evidence="4" id="KW-1185">Reference proteome</keyword>
<proteinExistence type="predicted"/>
<feature type="signal peptide" evidence="2">
    <location>
        <begin position="1"/>
        <end position="27"/>
    </location>
</feature>
<gene>
    <name evidence="3" type="ORF">IW245_007847</name>
</gene>
<reference evidence="3" key="1">
    <citation type="submission" date="2020-11" db="EMBL/GenBank/DDBJ databases">
        <title>Sequencing the genomes of 1000 actinobacteria strains.</title>
        <authorList>
            <person name="Klenk H.-P."/>
        </authorList>
    </citation>
    <scope>NUCLEOTIDE SEQUENCE</scope>
    <source>
        <strain evidence="3">DSM 45356</strain>
    </source>
</reference>
<feature type="compositionally biased region" description="Gly residues" evidence="1">
    <location>
        <begin position="123"/>
        <end position="137"/>
    </location>
</feature>
<sequence>MTRTGQLAALVGLGAVALVLAPGVAGAATVAVSPGAVAPGGTVEVAVAGDCRPGSGIFLAGPTAPGVAGVSRVPDVVSRLGAGGRGAITVPRNGRPGTWSLWVSCEDGTAPGAGFAVSSTGRPGSGDGTPAGGPDTGLITSGGGVLVLAAAASCALLVPGRPDDETG</sequence>
<dbReference type="RefSeq" id="WP_197008042.1">
    <property type="nucleotide sequence ID" value="NZ_BONS01000013.1"/>
</dbReference>
<evidence type="ECO:0000256" key="1">
    <source>
        <dbReference type="SAM" id="MobiDB-lite"/>
    </source>
</evidence>
<evidence type="ECO:0000313" key="4">
    <source>
        <dbReference type="Proteomes" id="UP000622552"/>
    </source>
</evidence>
<feature type="region of interest" description="Disordered" evidence="1">
    <location>
        <begin position="113"/>
        <end position="137"/>
    </location>
</feature>
<keyword evidence="2" id="KW-0732">Signal</keyword>
<name>A0A8J7GQV2_9ACTN</name>
<evidence type="ECO:0000256" key="2">
    <source>
        <dbReference type="SAM" id="SignalP"/>
    </source>
</evidence>
<comment type="caution">
    <text evidence="3">The sequence shown here is derived from an EMBL/GenBank/DDBJ whole genome shotgun (WGS) entry which is preliminary data.</text>
</comment>
<organism evidence="3 4">
    <name type="scientific">Longispora fulva</name>
    <dbReference type="NCBI Taxonomy" id="619741"/>
    <lineage>
        <taxon>Bacteria</taxon>
        <taxon>Bacillati</taxon>
        <taxon>Actinomycetota</taxon>
        <taxon>Actinomycetes</taxon>
        <taxon>Micromonosporales</taxon>
        <taxon>Micromonosporaceae</taxon>
        <taxon>Longispora</taxon>
    </lineage>
</organism>
<dbReference type="AlphaFoldDB" id="A0A8J7GQV2"/>